<dbReference type="EMBL" id="FNIX01000040">
    <property type="protein sequence ID" value="SDP98514.1"/>
    <property type="molecule type" value="Genomic_DNA"/>
</dbReference>
<keyword evidence="2" id="KW-1185">Reference proteome</keyword>
<dbReference type="STRING" id="641025.SAMN05421507_14025"/>
<protein>
    <submittedName>
        <fullName evidence="1">Uncharacterized protein</fullName>
    </submittedName>
</protein>
<reference evidence="2" key="1">
    <citation type="submission" date="2016-10" db="EMBL/GenBank/DDBJ databases">
        <authorList>
            <person name="Varghese N."/>
            <person name="Submissions S."/>
        </authorList>
    </citation>
    <scope>NUCLEOTIDE SEQUENCE [LARGE SCALE GENOMIC DNA]</scope>
    <source>
        <strain evidence="2">CGMCC 4.6609</strain>
    </source>
</reference>
<name>A0A1H0X6D0_9PSEU</name>
<gene>
    <name evidence="1" type="ORF">SAMN05421507_14025</name>
</gene>
<proteinExistence type="predicted"/>
<sequence length="391" mass="43700">MRDRQVSIVRSPAYHDITAQILQRGNSSYFMPKIIGVYDEHDPDHDELHHLAQARLLCEAEAARLAAPTPIWHATADMTSLALAIAKTPPIEPANPGRLPSESGFIVFDEPIGGTTASIHNLTNGLWDLVRRDLTITTPVIAAAWSTWKATGDGPGVQWYRRSPFGVGLPVEASFEGVWVHFYTEVRDLYGQLEPDEPLWTHPSGEIVTAAQVFEAQKHAGTPQLEMHADIVLRWGSHLPAAPKPDSRQEWLNVLYTCWQLLSQRSTPARTPLLQVEHLAPRRKHNDGESGVRVVRVHPDYRPSMHAAARDAALSTGRRAGSCEYRWPVPPHRRSVCRNPAGHHLDPEECTKTTHVDTIVMPHINGPVGKPLRIRPRVRKWDRQPGDHAAD</sequence>
<organism evidence="1 2">
    <name type="scientific">Lentzea jiangxiensis</name>
    <dbReference type="NCBI Taxonomy" id="641025"/>
    <lineage>
        <taxon>Bacteria</taxon>
        <taxon>Bacillati</taxon>
        <taxon>Actinomycetota</taxon>
        <taxon>Actinomycetes</taxon>
        <taxon>Pseudonocardiales</taxon>
        <taxon>Pseudonocardiaceae</taxon>
        <taxon>Lentzea</taxon>
    </lineage>
</organism>
<accession>A0A1H0X6D0</accession>
<dbReference type="AlphaFoldDB" id="A0A1H0X6D0"/>
<evidence type="ECO:0000313" key="2">
    <source>
        <dbReference type="Proteomes" id="UP000199691"/>
    </source>
</evidence>
<dbReference type="Proteomes" id="UP000199691">
    <property type="component" value="Unassembled WGS sequence"/>
</dbReference>
<evidence type="ECO:0000313" key="1">
    <source>
        <dbReference type="EMBL" id="SDP98514.1"/>
    </source>
</evidence>